<dbReference type="AlphaFoldDB" id="A0A8D5A6Q6"/>
<keyword evidence="4" id="KW-1185">Reference proteome</keyword>
<evidence type="ECO:0000313" key="3">
    <source>
        <dbReference type="EMBL" id="BBK25720.1"/>
    </source>
</evidence>
<dbReference type="Proteomes" id="UP000320585">
    <property type="component" value="Chromosome"/>
</dbReference>
<organism evidence="3 4">
    <name type="scientific">Dialister hominis</name>
    <dbReference type="NCBI Taxonomy" id="2582419"/>
    <lineage>
        <taxon>Bacteria</taxon>
        <taxon>Bacillati</taxon>
        <taxon>Bacillota</taxon>
        <taxon>Negativicutes</taxon>
        <taxon>Veillonellales</taxon>
        <taxon>Veillonellaceae</taxon>
        <taxon>Dialister</taxon>
    </lineage>
</organism>
<gene>
    <name evidence="3" type="ORF">Dia5BBH33_16550</name>
</gene>
<keyword evidence="2" id="KW-0732">Signal</keyword>
<dbReference type="RefSeq" id="WP_022382492.1">
    <property type="nucleotide sequence ID" value="NZ_AP019697.1"/>
</dbReference>
<protein>
    <submittedName>
        <fullName evidence="3">Uncharacterized protein</fullName>
    </submittedName>
</protein>
<reference evidence="4" key="1">
    <citation type="submission" date="2019-05" db="EMBL/GenBank/DDBJ databases">
        <title>Complete genome sequencing of Dialister sp. strain 5BBH33.</title>
        <authorList>
            <person name="Sakamoto M."/>
            <person name="Murakami T."/>
            <person name="Mori H."/>
        </authorList>
    </citation>
    <scope>NUCLEOTIDE SEQUENCE [LARGE SCALE GENOMIC DNA]</scope>
    <source>
        <strain evidence="4">5BBH33</strain>
    </source>
</reference>
<evidence type="ECO:0000256" key="2">
    <source>
        <dbReference type="SAM" id="SignalP"/>
    </source>
</evidence>
<feature type="region of interest" description="Disordered" evidence="1">
    <location>
        <begin position="37"/>
        <end position="70"/>
    </location>
</feature>
<feature type="signal peptide" evidence="2">
    <location>
        <begin position="1"/>
        <end position="23"/>
    </location>
</feature>
<evidence type="ECO:0000256" key="1">
    <source>
        <dbReference type="SAM" id="MobiDB-lite"/>
    </source>
</evidence>
<sequence>MKKLIAAAILFSALFAGAQTASADVYVNGYRNQNGNYVQPHHRTYPDGNPNNNYSHRGNYNPWTGQPGDR</sequence>
<dbReference type="OrthoDB" id="965391at2"/>
<dbReference type="GeneID" id="92716875"/>
<name>A0A8D5A6Q6_9FIRM</name>
<feature type="chain" id="PRO_5034701437" evidence="2">
    <location>
        <begin position="24"/>
        <end position="70"/>
    </location>
</feature>
<feature type="compositionally biased region" description="Polar residues" evidence="1">
    <location>
        <begin position="49"/>
        <end position="64"/>
    </location>
</feature>
<accession>A0A8D5A6Q6</accession>
<dbReference type="EMBL" id="AP019697">
    <property type="protein sequence ID" value="BBK25720.1"/>
    <property type="molecule type" value="Genomic_DNA"/>
</dbReference>
<dbReference type="KEGG" id="dho:Dia5BBH33_16550"/>
<evidence type="ECO:0000313" key="4">
    <source>
        <dbReference type="Proteomes" id="UP000320585"/>
    </source>
</evidence>
<proteinExistence type="predicted"/>